<proteinExistence type="predicted"/>
<gene>
    <name evidence="1" type="ORF">WJX64_00360</name>
</gene>
<reference evidence="1 2" key="1">
    <citation type="submission" date="2024-03" db="EMBL/GenBank/DDBJ databases">
        <title>YIM 134122 draft genome.</title>
        <authorList>
            <person name="Zuo S."/>
            <person name="Xiong L."/>
        </authorList>
    </citation>
    <scope>NUCLEOTIDE SEQUENCE [LARGE SCALE GENOMIC DNA]</scope>
    <source>
        <strain evidence="1 2">YIM 134122</strain>
    </source>
</reference>
<protein>
    <submittedName>
        <fullName evidence="1">Uncharacterized protein</fullName>
    </submittedName>
</protein>
<dbReference type="EMBL" id="JBCLVG010000001">
    <property type="protein sequence ID" value="MEN1944989.1"/>
    <property type="molecule type" value="Genomic_DNA"/>
</dbReference>
<keyword evidence="2" id="KW-1185">Reference proteome</keyword>
<sequence>MTDADPDLANLPRFLEHLEQRDAVAARFARQLIDAGGTVRVFWGPQQMDAWELRVQRDQMIVRFGVERGYSDGVMIARGGTHASWNDLRPMRLALLAWARANDIPFRLGDPEDLDIDLKSDGLAALDWVGGGHDLEVERVWRAWQEHCQQVDRLRGRTRGRPDESDLAAVKAAGLAAIEAAARSAP</sequence>
<accession>A0ABU9W232</accession>
<evidence type="ECO:0000313" key="2">
    <source>
        <dbReference type="Proteomes" id="UP001425155"/>
    </source>
</evidence>
<organism evidence="1 2">
    <name type="scientific">Leifsonia stereocauli</name>
    <dbReference type="NCBI Taxonomy" id="3134136"/>
    <lineage>
        <taxon>Bacteria</taxon>
        <taxon>Bacillati</taxon>
        <taxon>Actinomycetota</taxon>
        <taxon>Actinomycetes</taxon>
        <taxon>Micrococcales</taxon>
        <taxon>Microbacteriaceae</taxon>
        <taxon>Leifsonia</taxon>
    </lineage>
</organism>
<name>A0ABU9W232_9MICO</name>
<evidence type="ECO:0000313" key="1">
    <source>
        <dbReference type="EMBL" id="MEN1944989.1"/>
    </source>
</evidence>
<dbReference type="Proteomes" id="UP001425155">
    <property type="component" value="Unassembled WGS sequence"/>
</dbReference>
<dbReference type="RefSeq" id="WP_342110687.1">
    <property type="nucleotide sequence ID" value="NZ_JBCAUN010000001.1"/>
</dbReference>
<comment type="caution">
    <text evidence="1">The sequence shown here is derived from an EMBL/GenBank/DDBJ whole genome shotgun (WGS) entry which is preliminary data.</text>
</comment>